<evidence type="ECO:0000313" key="1">
    <source>
        <dbReference type="EMBL" id="CAE7025914.1"/>
    </source>
</evidence>
<sequence length="178" mass="19797">MRRSVVGWVRVANEDWHSTMSRKHRLTAALHIHWSGQLARRQYNFTFQLLRIPNWAAAVVKWCPESNWQEHFALQLHRRPGRPTPEFAAYDFPAVNTWTDLVQAAVGTTALGPAPCISAGSGFAPLPLDRVLEPGVSAATRDGVALAVAQCRKLARDRELTREGPHRLCVLAAEIVGC</sequence>
<accession>A0A812I6Q8</accession>
<dbReference type="AlphaFoldDB" id="A0A812I6Q8"/>
<organism evidence="1 2">
    <name type="scientific">Symbiodinium natans</name>
    <dbReference type="NCBI Taxonomy" id="878477"/>
    <lineage>
        <taxon>Eukaryota</taxon>
        <taxon>Sar</taxon>
        <taxon>Alveolata</taxon>
        <taxon>Dinophyceae</taxon>
        <taxon>Suessiales</taxon>
        <taxon>Symbiodiniaceae</taxon>
        <taxon>Symbiodinium</taxon>
    </lineage>
</organism>
<dbReference type="EMBL" id="CAJNDS010000197">
    <property type="protein sequence ID" value="CAE7025914.1"/>
    <property type="molecule type" value="Genomic_DNA"/>
</dbReference>
<proteinExistence type="predicted"/>
<gene>
    <name evidence="1" type="primary">ANTR2</name>
    <name evidence="1" type="ORF">SNAT2548_LOCUS3210</name>
</gene>
<evidence type="ECO:0000313" key="2">
    <source>
        <dbReference type="Proteomes" id="UP000604046"/>
    </source>
</evidence>
<dbReference type="Proteomes" id="UP000604046">
    <property type="component" value="Unassembled WGS sequence"/>
</dbReference>
<protein>
    <submittedName>
        <fullName evidence="1">ANTR2 protein</fullName>
    </submittedName>
</protein>
<keyword evidence="2" id="KW-1185">Reference proteome</keyword>
<comment type="caution">
    <text evidence="1">The sequence shown here is derived from an EMBL/GenBank/DDBJ whole genome shotgun (WGS) entry which is preliminary data.</text>
</comment>
<reference evidence="1" key="1">
    <citation type="submission" date="2021-02" db="EMBL/GenBank/DDBJ databases">
        <authorList>
            <person name="Dougan E. K."/>
            <person name="Rhodes N."/>
            <person name="Thang M."/>
            <person name="Chan C."/>
        </authorList>
    </citation>
    <scope>NUCLEOTIDE SEQUENCE</scope>
</reference>
<name>A0A812I6Q8_9DINO</name>